<organism evidence="4 5">
    <name type="scientific">Priapulus caudatus</name>
    <name type="common">Priapulid worm</name>
    <dbReference type="NCBI Taxonomy" id="37621"/>
    <lineage>
        <taxon>Eukaryota</taxon>
        <taxon>Metazoa</taxon>
        <taxon>Ecdysozoa</taxon>
        <taxon>Scalidophora</taxon>
        <taxon>Priapulida</taxon>
        <taxon>Priapulimorpha</taxon>
        <taxon>Priapulimorphida</taxon>
        <taxon>Priapulidae</taxon>
        <taxon>Priapulus</taxon>
    </lineage>
</organism>
<dbReference type="SUPFAM" id="SSF47769">
    <property type="entry name" value="SAM/Pointed domain"/>
    <property type="match status" value="1"/>
</dbReference>
<dbReference type="Gene3D" id="1.10.150.50">
    <property type="entry name" value="Transcription Factor, Ets-1"/>
    <property type="match status" value="1"/>
</dbReference>
<dbReference type="PANTHER" id="PTHR23509:SF10">
    <property type="entry name" value="LD21067P"/>
    <property type="match status" value="1"/>
</dbReference>
<name>A0ABM1E9C2_PRICU</name>
<feature type="region of interest" description="Disordered" evidence="2">
    <location>
        <begin position="790"/>
        <end position="846"/>
    </location>
</feature>
<evidence type="ECO:0000259" key="3">
    <source>
        <dbReference type="PROSITE" id="PS51043"/>
    </source>
</evidence>
<sequence>MVSVSLGVGLRGYWNAPAANVAPVAPPLQVYTSRAAPPPTVPSHQQVAPPLSQESRAYGTDGASQEQLPAYEEVHAHWFHKKTIAGKLQWTPFSLVDSMRLEDVHQMLLRGEAAPGFVATMGGRYDVSVEERTCSAVYWQETAAEVRRCTWFYRAEGETIFVPYDEAFSARLEAEYHAGATTGTWNRRLEFPSGDSVVMHNRDVVVHFAAAADAQLADEWGAVDRDLRVMRPRVVKRGVADVDEIDDGEAARIDHLVFIVHGIGSVCDLRFRDVIECTDGMRLHARSLVETHFCEAAAAGACGRVEYLPVQWHTSLHVGPAGVDRLLKAITLPSISKLRHYTNDTILDVLFYTSPKYCQTIAEAVTQELNRIFALFLARNPSFDRTRVSIAGHSLGSLIVFDILAHQGEAPEAPPPPSPPQDEEAAEEEEVGEGEVDLLAAVLQGMGLEEYGAIFEREQMDLDTLIMCDASDLKDLGVPMGPRKKLLIYIQEHAERKRKPAKKPLQQQQQEKPDAGQQEKLEFGGSSLSTASAAYTMGQGGTGQVAVAYPKLDFNLCAFFALGSPIAVFLTVRGVNEVCEEYRLPTCPGFFNIFHPFDPVAYRIEPMINKSFHLKPVLIPHHKGRKRMHLEIKENMARIGSDIKQKLIETFRSTWHTVAEFTRSHTVGQEEMDAVQKAVMDSAIEDMSKEQDVYAASDTSSAVNEDEVVIGQLNGGGRRIDYVLQERPMESLNDYLFALASHMCYWESEDTILLMLRELYTLQGVTSDRTRPEFPPPAPPSLAQAVLHLQQQPASAQGAPPMSQPQGYAPPSFNPGYAPPNFNPGYAPPPPGPSMAPPASQAAAAGGLVAPPLSGFVRQK</sequence>
<comment type="similarity">
    <text evidence="1">Belongs to the PA-PLA1 family.</text>
</comment>
<keyword evidence="4" id="KW-1185">Reference proteome</keyword>
<feature type="region of interest" description="Disordered" evidence="2">
    <location>
        <begin position="495"/>
        <end position="519"/>
    </location>
</feature>
<dbReference type="InterPro" id="IPR013761">
    <property type="entry name" value="SAM/pointed_sf"/>
</dbReference>
<feature type="region of interest" description="Disordered" evidence="2">
    <location>
        <begin position="409"/>
        <end position="431"/>
    </location>
</feature>
<dbReference type="RefSeq" id="XP_014668793.1">
    <property type="nucleotide sequence ID" value="XM_014813307.1"/>
</dbReference>
<dbReference type="PROSITE" id="PS51043">
    <property type="entry name" value="DDHD"/>
    <property type="match status" value="1"/>
</dbReference>
<dbReference type="PANTHER" id="PTHR23509">
    <property type="entry name" value="PA-PL1 PHOSPHOLIPASE FAMILY"/>
    <property type="match status" value="1"/>
</dbReference>
<dbReference type="SMART" id="SM00454">
    <property type="entry name" value="SAM"/>
    <property type="match status" value="1"/>
</dbReference>
<reference evidence="5" key="1">
    <citation type="submission" date="2025-08" db="UniProtKB">
        <authorList>
            <consortium name="RefSeq"/>
        </authorList>
    </citation>
    <scope>IDENTIFICATION</scope>
</reference>
<feature type="compositionally biased region" description="Acidic residues" evidence="2">
    <location>
        <begin position="421"/>
        <end position="431"/>
    </location>
</feature>
<dbReference type="InterPro" id="IPR001660">
    <property type="entry name" value="SAM"/>
</dbReference>
<protein>
    <submittedName>
        <fullName evidence="5">Phospholipase DDHD2-like</fullName>
    </submittedName>
</protein>
<feature type="compositionally biased region" description="Pro residues" evidence="2">
    <location>
        <begin position="817"/>
        <end position="836"/>
    </location>
</feature>
<feature type="compositionally biased region" description="Low complexity" evidence="2">
    <location>
        <begin position="790"/>
        <end position="807"/>
    </location>
</feature>
<feature type="domain" description="DDHD" evidence="3">
    <location>
        <begin position="552"/>
        <end position="761"/>
    </location>
</feature>
<dbReference type="Pfam" id="PF00536">
    <property type="entry name" value="SAM_1"/>
    <property type="match status" value="1"/>
</dbReference>
<dbReference type="InterPro" id="IPR004177">
    <property type="entry name" value="DDHD_dom"/>
</dbReference>
<evidence type="ECO:0000256" key="1">
    <source>
        <dbReference type="ARBA" id="ARBA00038464"/>
    </source>
</evidence>
<dbReference type="SMART" id="SM01127">
    <property type="entry name" value="DDHD"/>
    <property type="match status" value="1"/>
</dbReference>
<accession>A0ABM1E9C2</accession>
<dbReference type="GeneID" id="106810041"/>
<dbReference type="Pfam" id="PF23464">
    <property type="entry name" value="WWE_3"/>
    <property type="match status" value="1"/>
</dbReference>
<feature type="region of interest" description="Disordered" evidence="2">
    <location>
        <begin position="35"/>
        <end position="62"/>
    </location>
</feature>
<dbReference type="Proteomes" id="UP000695022">
    <property type="component" value="Unplaced"/>
</dbReference>
<dbReference type="InterPro" id="IPR057825">
    <property type="entry name" value="WWE_SEC23-DDH2"/>
</dbReference>
<evidence type="ECO:0000313" key="5">
    <source>
        <dbReference type="RefSeq" id="XP_014668793.1"/>
    </source>
</evidence>
<dbReference type="InterPro" id="IPR058055">
    <property type="entry name" value="PA-PLA1"/>
</dbReference>
<gene>
    <name evidence="5" type="primary">LOC106810041</name>
</gene>
<evidence type="ECO:0000256" key="2">
    <source>
        <dbReference type="SAM" id="MobiDB-lite"/>
    </source>
</evidence>
<evidence type="ECO:0000313" key="4">
    <source>
        <dbReference type="Proteomes" id="UP000695022"/>
    </source>
</evidence>
<dbReference type="Pfam" id="PF02862">
    <property type="entry name" value="DDHD"/>
    <property type="match status" value="1"/>
</dbReference>
<feature type="compositionally biased region" description="Low complexity" evidence="2">
    <location>
        <begin position="837"/>
        <end position="846"/>
    </location>
</feature>
<proteinExistence type="inferred from homology"/>